<protein>
    <recommendedName>
        <fullName evidence="1">Suppressor of fused-like domain-containing protein</fullName>
    </recommendedName>
</protein>
<proteinExistence type="predicted"/>
<dbReference type="SUPFAM" id="SSF103359">
    <property type="entry name" value="Suppressor of Fused, N-terminal domain"/>
    <property type="match status" value="1"/>
</dbReference>
<accession>B0PGX4</accession>
<dbReference type="EMBL" id="ABGD02000030">
    <property type="protein sequence ID" value="EDS09222.1"/>
    <property type="molecule type" value="Genomic_DNA"/>
</dbReference>
<evidence type="ECO:0000313" key="2">
    <source>
        <dbReference type="EMBL" id="EDS09222.1"/>
    </source>
</evidence>
<evidence type="ECO:0000313" key="3">
    <source>
        <dbReference type="Proteomes" id="UP000003803"/>
    </source>
</evidence>
<comment type="caution">
    <text evidence="2">The sequence shown here is derived from an EMBL/GenBank/DDBJ whole genome shotgun (WGS) entry which is preliminary data.</text>
</comment>
<organism evidence="2 3">
    <name type="scientific">Anaerotruncus colihominis DSM 17241</name>
    <dbReference type="NCBI Taxonomy" id="445972"/>
    <lineage>
        <taxon>Bacteria</taxon>
        <taxon>Bacillati</taxon>
        <taxon>Bacillota</taxon>
        <taxon>Clostridia</taxon>
        <taxon>Eubacteriales</taxon>
        <taxon>Oscillospiraceae</taxon>
        <taxon>Anaerotruncus</taxon>
    </lineage>
</organism>
<reference evidence="2" key="2">
    <citation type="submission" date="2013-09" db="EMBL/GenBank/DDBJ databases">
        <title>Draft genome sequence of Anaerotruncus colihominis(DSM 17241).</title>
        <authorList>
            <person name="Sudarsanam P."/>
            <person name="Ley R."/>
            <person name="Guruge J."/>
            <person name="Turnbaugh P.J."/>
            <person name="Mahowald M."/>
            <person name="Liep D."/>
            <person name="Gordon J."/>
        </authorList>
    </citation>
    <scope>NUCLEOTIDE SEQUENCE</scope>
    <source>
        <strain evidence="2">DSM 17241</strain>
    </source>
</reference>
<evidence type="ECO:0000259" key="1">
    <source>
        <dbReference type="Pfam" id="PF05076"/>
    </source>
</evidence>
<sequence length="295" mass="33508">MYLSGAAGHPFGMSASWKVHGVVHCKYLRCWEEDDMALFNKSANEKRRRAGRRVDPETYTADGTPVYRYEDARETGWRPPAPTLYCEEIEAHMDRAFSGRQVHVLHELMSDFIHIDLHVMEPDAAGGYFVLYTTGMSDLPMSVPCEVQGRKKLERAELMMLLPGDWDMQALGGDTQEACWPARLLKFLARFPHEYDTWFGAGHTIPNTADYLPYAENTALSGTLLIDQPALAGPLETRDGVRINLYTALPLYREEMEYKLDYGLDALMERMERFKPFILDVARENVCADSAPEGV</sequence>
<dbReference type="InterPro" id="IPR020941">
    <property type="entry name" value="SUFU-like_domain"/>
</dbReference>
<gene>
    <name evidence="2" type="ORF">ANACOL_03993</name>
</gene>
<dbReference type="HOGENOM" id="CLU_082045_0_0_9"/>
<keyword evidence="3" id="KW-1185">Reference proteome</keyword>
<dbReference type="InterPro" id="IPR037181">
    <property type="entry name" value="SUFU_N"/>
</dbReference>
<dbReference type="STRING" id="169435.ERS852551_00791"/>
<dbReference type="Proteomes" id="UP000003803">
    <property type="component" value="Unassembled WGS sequence"/>
</dbReference>
<dbReference type="Pfam" id="PF05076">
    <property type="entry name" value="SUFU"/>
    <property type="match status" value="1"/>
</dbReference>
<dbReference type="eggNOG" id="COG4859">
    <property type="taxonomic scope" value="Bacteria"/>
</dbReference>
<reference evidence="2" key="1">
    <citation type="submission" date="2007-11" db="EMBL/GenBank/DDBJ databases">
        <authorList>
            <person name="Fulton L."/>
            <person name="Clifton S."/>
            <person name="Fulton B."/>
            <person name="Xu J."/>
            <person name="Minx P."/>
            <person name="Pepin K.H."/>
            <person name="Johnson M."/>
            <person name="Thiruvilangam P."/>
            <person name="Bhonagiri V."/>
            <person name="Nash W.E."/>
            <person name="Mardis E.R."/>
            <person name="Wilson R.K."/>
        </authorList>
    </citation>
    <scope>NUCLEOTIDE SEQUENCE [LARGE SCALE GENOMIC DNA]</scope>
    <source>
        <strain evidence="2">DSM 17241</strain>
    </source>
</reference>
<feature type="domain" description="Suppressor of fused-like" evidence="1">
    <location>
        <begin position="114"/>
        <end position="284"/>
    </location>
</feature>
<dbReference type="AlphaFoldDB" id="B0PGX4"/>
<name>B0PGX4_9FIRM</name>